<protein>
    <submittedName>
        <fullName evidence="1">AlpA family phage regulatory protein</fullName>
    </submittedName>
</protein>
<keyword evidence="2" id="KW-1185">Reference proteome</keyword>
<dbReference type="Pfam" id="PF05930">
    <property type="entry name" value="Phage_AlpA"/>
    <property type="match status" value="1"/>
</dbReference>
<organism evidence="1 2">
    <name type="scientific">Hydrogenophaga aromaticivorans</name>
    <dbReference type="NCBI Taxonomy" id="2610898"/>
    <lineage>
        <taxon>Bacteria</taxon>
        <taxon>Pseudomonadati</taxon>
        <taxon>Pseudomonadota</taxon>
        <taxon>Betaproteobacteria</taxon>
        <taxon>Burkholderiales</taxon>
        <taxon>Comamonadaceae</taxon>
        <taxon>Hydrogenophaga</taxon>
    </lineage>
</organism>
<gene>
    <name evidence="1" type="ORF">F3K02_06400</name>
</gene>
<sequence>MPSVMQMTGLGRSTIYRLMAQQQFPCPVRLGARAVAWRRSELDLWSQTRPVTSH</sequence>
<dbReference type="AlphaFoldDB" id="A0A7Y8GVM0"/>
<dbReference type="Proteomes" id="UP000545507">
    <property type="component" value="Unassembled WGS sequence"/>
</dbReference>
<reference evidence="1 2" key="1">
    <citation type="submission" date="2019-09" db="EMBL/GenBank/DDBJ databases">
        <title>Hydrogenophaga aromatica sp. nov., isolated from a para-xylene-degrading enrichment culture.</title>
        <authorList>
            <person name="Tancsics A."/>
            <person name="Banerjee S."/>
        </authorList>
    </citation>
    <scope>NUCLEOTIDE SEQUENCE [LARGE SCALE GENOMIC DNA]</scope>
    <source>
        <strain evidence="1 2">D2P1</strain>
    </source>
</reference>
<dbReference type="PANTHER" id="PTHR36154:SF1">
    <property type="entry name" value="DNA-BINDING TRANSCRIPTIONAL ACTIVATOR ALPA"/>
    <property type="match status" value="1"/>
</dbReference>
<evidence type="ECO:0000313" key="2">
    <source>
        <dbReference type="Proteomes" id="UP000545507"/>
    </source>
</evidence>
<dbReference type="InterPro" id="IPR010260">
    <property type="entry name" value="AlpA"/>
</dbReference>
<dbReference type="RefSeq" id="WP_177135411.1">
    <property type="nucleotide sequence ID" value="NZ_JAGPWB010000012.1"/>
</dbReference>
<dbReference type="EMBL" id="VYGV01000006">
    <property type="protein sequence ID" value="NWF44882.1"/>
    <property type="molecule type" value="Genomic_DNA"/>
</dbReference>
<name>A0A7Y8GVM0_9BURK</name>
<evidence type="ECO:0000313" key="1">
    <source>
        <dbReference type="EMBL" id="NWF44882.1"/>
    </source>
</evidence>
<dbReference type="Gene3D" id="1.10.238.160">
    <property type="match status" value="1"/>
</dbReference>
<comment type="caution">
    <text evidence="1">The sequence shown here is derived from an EMBL/GenBank/DDBJ whole genome shotgun (WGS) entry which is preliminary data.</text>
</comment>
<dbReference type="InterPro" id="IPR052931">
    <property type="entry name" value="Prophage_regulatory_activator"/>
</dbReference>
<accession>A0A7Y8GVM0</accession>
<proteinExistence type="predicted"/>
<dbReference type="PANTHER" id="PTHR36154">
    <property type="entry name" value="DNA-BINDING TRANSCRIPTIONAL ACTIVATOR ALPA"/>
    <property type="match status" value="1"/>
</dbReference>